<protein>
    <submittedName>
        <fullName evidence="2">Uncharacterized protein</fullName>
    </submittedName>
</protein>
<accession>A0A0C9XKT9</accession>
<reference evidence="3" key="2">
    <citation type="submission" date="2015-01" db="EMBL/GenBank/DDBJ databases">
        <title>Evolutionary Origins and Diversification of the Mycorrhizal Mutualists.</title>
        <authorList>
            <consortium name="DOE Joint Genome Institute"/>
            <consortium name="Mycorrhizal Genomics Consortium"/>
            <person name="Kohler A."/>
            <person name="Kuo A."/>
            <person name="Nagy L.G."/>
            <person name="Floudas D."/>
            <person name="Copeland A."/>
            <person name="Barry K.W."/>
            <person name="Cichocki N."/>
            <person name="Veneault-Fourrey C."/>
            <person name="LaButti K."/>
            <person name="Lindquist E.A."/>
            <person name="Lipzen A."/>
            <person name="Lundell T."/>
            <person name="Morin E."/>
            <person name="Murat C."/>
            <person name="Riley R."/>
            <person name="Ohm R."/>
            <person name="Sun H."/>
            <person name="Tunlid A."/>
            <person name="Henrissat B."/>
            <person name="Grigoriev I.V."/>
            <person name="Hibbett D.S."/>
            <person name="Martin F."/>
        </authorList>
    </citation>
    <scope>NUCLEOTIDE SEQUENCE [LARGE SCALE GENOMIC DNA]</scope>
    <source>
        <strain evidence="3">LaAM-08-1</strain>
    </source>
</reference>
<proteinExistence type="predicted"/>
<reference evidence="2 3" key="1">
    <citation type="submission" date="2014-04" db="EMBL/GenBank/DDBJ databases">
        <authorList>
            <consortium name="DOE Joint Genome Institute"/>
            <person name="Kuo A."/>
            <person name="Kohler A."/>
            <person name="Nagy L.G."/>
            <person name="Floudas D."/>
            <person name="Copeland A."/>
            <person name="Barry K.W."/>
            <person name="Cichocki N."/>
            <person name="Veneault-Fourrey C."/>
            <person name="LaButti K."/>
            <person name="Lindquist E.A."/>
            <person name="Lipzen A."/>
            <person name="Lundell T."/>
            <person name="Morin E."/>
            <person name="Murat C."/>
            <person name="Sun H."/>
            <person name="Tunlid A."/>
            <person name="Henrissat B."/>
            <person name="Grigoriev I.V."/>
            <person name="Hibbett D.S."/>
            <person name="Martin F."/>
            <person name="Nordberg H.P."/>
            <person name="Cantor M.N."/>
            <person name="Hua S.X."/>
        </authorList>
    </citation>
    <scope>NUCLEOTIDE SEQUENCE [LARGE SCALE GENOMIC DNA]</scope>
    <source>
        <strain evidence="2 3">LaAM-08-1</strain>
    </source>
</reference>
<dbReference type="EMBL" id="KN838674">
    <property type="protein sequence ID" value="KIJ98201.1"/>
    <property type="molecule type" value="Genomic_DNA"/>
</dbReference>
<sequence length="65" mass="7305">MGTSARSLDISSRLGQGKSMGNPMSHQGKAFVNEFLSTVDRVRTGMPEWKIKMINQPELLELERI</sequence>
<dbReference type="HOGENOM" id="CLU_2850033_0_0_1"/>
<evidence type="ECO:0000313" key="2">
    <source>
        <dbReference type="EMBL" id="KIJ98201.1"/>
    </source>
</evidence>
<name>A0A0C9XKT9_9AGAR</name>
<dbReference type="Proteomes" id="UP000054477">
    <property type="component" value="Unassembled WGS sequence"/>
</dbReference>
<feature type="region of interest" description="Disordered" evidence="1">
    <location>
        <begin position="1"/>
        <end position="26"/>
    </location>
</feature>
<dbReference type="AlphaFoldDB" id="A0A0C9XKT9"/>
<keyword evidence="3" id="KW-1185">Reference proteome</keyword>
<feature type="compositionally biased region" description="Polar residues" evidence="1">
    <location>
        <begin position="1"/>
        <end position="14"/>
    </location>
</feature>
<evidence type="ECO:0000313" key="3">
    <source>
        <dbReference type="Proteomes" id="UP000054477"/>
    </source>
</evidence>
<organism evidence="2 3">
    <name type="scientific">Laccaria amethystina LaAM-08-1</name>
    <dbReference type="NCBI Taxonomy" id="1095629"/>
    <lineage>
        <taxon>Eukaryota</taxon>
        <taxon>Fungi</taxon>
        <taxon>Dikarya</taxon>
        <taxon>Basidiomycota</taxon>
        <taxon>Agaricomycotina</taxon>
        <taxon>Agaricomycetes</taxon>
        <taxon>Agaricomycetidae</taxon>
        <taxon>Agaricales</taxon>
        <taxon>Agaricineae</taxon>
        <taxon>Hydnangiaceae</taxon>
        <taxon>Laccaria</taxon>
    </lineage>
</organism>
<gene>
    <name evidence="2" type="ORF">K443DRAFT_213371</name>
</gene>
<evidence type="ECO:0000256" key="1">
    <source>
        <dbReference type="SAM" id="MobiDB-lite"/>
    </source>
</evidence>